<protein>
    <submittedName>
        <fullName evidence="1">Uncharacterized protein</fullName>
    </submittedName>
</protein>
<dbReference type="EMBL" id="JABSOD010000006">
    <property type="protein sequence ID" value="NRQ42501.1"/>
    <property type="molecule type" value="Genomic_DNA"/>
</dbReference>
<dbReference type="AlphaFoldDB" id="A0A7Y5ARD3"/>
<organism evidence="1 2">
    <name type="scientific">Rheinheimera lutimaris</name>
    <dbReference type="NCBI Taxonomy" id="2740584"/>
    <lineage>
        <taxon>Bacteria</taxon>
        <taxon>Pseudomonadati</taxon>
        <taxon>Pseudomonadota</taxon>
        <taxon>Gammaproteobacteria</taxon>
        <taxon>Chromatiales</taxon>
        <taxon>Chromatiaceae</taxon>
        <taxon>Rheinheimera</taxon>
    </lineage>
</organism>
<sequence length="101" mass="11266">MLLDDAGLQLQLTPGNAPVETPLQLQLTAENLAGVSAHISGVSMYMGQIPLRFSQQGNSWQAEFLLGACSDPDMQWQLELELTFVNGEKRMLIQQFQSSWR</sequence>
<gene>
    <name evidence="1" type="ORF">HRH59_07930</name>
</gene>
<keyword evidence="2" id="KW-1185">Reference proteome</keyword>
<accession>A0A7Y5ARD3</accession>
<proteinExistence type="predicted"/>
<comment type="caution">
    <text evidence="1">The sequence shown here is derived from an EMBL/GenBank/DDBJ whole genome shotgun (WGS) entry which is preliminary data.</text>
</comment>
<dbReference type="RefSeq" id="WP_173500744.1">
    <property type="nucleotide sequence ID" value="NZ_JABSOD010000006.1"/>
</dbReference>
<reference evidence="1 2" key="1">
    <citation type="submission" date="2020-06" db="EMBL/GenBank/DDBJ databases">
        <title>Rheinheimera sp. nov., a marine bacterium isolated from coastal.</title>
        <authorList>
            <person name="Yu Q."/>
            <person name="Qi Y."/>
            <person name="Pu J."/>
        </authorList>
    </citation>
    <scope>NUCLEOTIDE SEQUENCE [LARGE SCALE GENOMIC DNA]</scope>
    <source>
        <strain evidence="1 2">YQF-2</strain>
    </source>
</reference>
<evidence type="ECO:0000313" key="2">
    <source>
        <dbReference type="Proteomes" id="UP000523161"/>
    </source>
</evidence>
<evidence type="ECO:0000313" key="1">
    <source>
        <dbReference type="EMBL" id="NRQ42501.1"/>
    </source>
</evidence>
<dbReference type="Proteomes" id="UP000523161">
    <property type="component" value="Unassembled WGS sequence"/>
</dbReference>
<name>A0A7Y5ARD3_9GAMM</name>